<name>A0A7Y9IR78_9BURK</name>
<reference evidence="3 4" key="1">
    <citation type="submission" date="2020-07" db="EMBL/GenBank/DDBJ databases">
        <title>Genomic Encyclopedia of Type Strains, Phase IV (KMG-V): Genome sequencing to study the core and pangenomes of soil and plant-associated prokaryotes.</title>
        <authorList>
            <person name="Whitman W."/>
        </authorList>
    </citation>
    <scope>NUCLEOTIDE SEQUENCE [LARGE SCALE GENOMIC DNA]</scope>
    <source>
        <strain evidence="3 4">SAS40</strain>
    </source>
</reference>
<keyword evidence="3" id="KW-0675">Receptor</keyword>
<dbReference type="Gene3D" id="3.40.190.150">
    <property type="entry name" value="Bordetella uptake gene, domain 1"/>
    <property type="match status" value="1"/>
</dbReference>
<dbReference type="Proteomes" id="UP000542125">
    <property type="component" value="Unassembled WGS sequence"/>
</dbReference>
<dbReference type="PANTHER" id="PTHR42928">
    <property type="entry name" value="TRICARBOXYLATE-BINDING PROTEIN"/>
    <property type="match status" value="1"/>
</dbReference>
<evidence type="ECO:0000313" key="4">
    <source>
        <dbReference type="Proteomes" id="UP000542125"/>
    </source>
</evidence>
<comment type="caution">
    <text evidence="3">The sequence shown here is derived from an EMBL/GenBank/DDBJ whole genome shotgun (WGS) entry which is preliminary data.</text>
</comment>
<dbReference type="InterPro" id="IPR042100">
    <property type="entry name" value="Bug_dom1"/>
</dbReference>
<dbReference type="AlphaFoldDB" id="A0A7Y9IR78"/>
<keyword evidence="4" id="KW-1185">Reference proteome</keyword>
<feature type="signal peptide" evidence="2">
    <location>
        <begin position="1"/>
        <end position="26"/>
    </location>
</feature>
<dbReference type="SUPFAM" id="SSF53850">
    <property type="entry name" value="Periplasmic binding protein-like II"/>
    <property type="match status" value="1"/>
</dbReference>
<dbReference type="Pfam" id="PF03401">
    <property type="entry name" value="TctC"/>
    <property type="match status" value="1"/>
</dbReference>
<sequence length="328" mass="34213">MSVAVTAFLRRVVLVACAAVSTPALANADYPVRPVKLIVPYAAGGPTDRIARVIADALRDELGQPILVDNRGGAGGMVGSEAVANAEPDGYTVGIATVSTLTVNPLFNPRAIAINRQLTPLIQLLSVPGVISVHPSMQVKDFAGFVAALKRSPDTYSAAVAGAGTMSHLLIEAMAHTLKVKLLTVPYQGQASAVGDALSGVVQIMPDQLPTALAHIRSGKLIPVVVAGERRLSELPAVPTFKELGYPDLNDLAKSWFGLVVPAGTPPAVAERLRSAASKAVQRPDTSARLHAMGARVIASDSPAFAALVDAQLKRNQAIVQRANIRLD</sequence>
<evidence type="ECO:0000256" key="2">
    <source>
        <dbReference type="SAM" id="SignalP"/>
    </source>
</evidence>
<organism evidence="3 4">
    <name type="scientific">Pigmentiphaga litoralis</name>
    <dbReference type="NCBI Taxonomy" id="516702"/>
    <lineage>
        <taxon>Bacteria</taxon>
        <taxon>Pseudomonadati</taxon>
        <taxon>Pseudomonadota</taxon>
        <taxon>Betaproteobacteria</taxon>
        <taxon>Burkholderiales</taxon>
        <taxon>Alcaligenaceae</taxon>
        <taxon>Pigmentiphaga</taxon>
    </lineage>
</organism>
<evidence type="ECO:0000313" key="3">
    <source>
        <dbReference type="EMBL" id="NYE81581.1"/>
    </source>
</evidence>
<dbReference type="EMBL" id="JACBYR010000001">
    <property type="protein sequence ID" value="NYE81581.1"/>
    <property type="molecule type" value="Genomic_DNA"/>
</dbReference>
<dbReference type="PIRSF" id="PIRSF017082">
    <property type="entry name" value="YflP"/>
    <property type="match status" value="1"/>
</dbReference>
<keyword evidence="2" id="KW-0732">Signal</keyword>
<dbReference type="InterPro" id="IPR005064">
    <property type="entry name" value="BUG"/>
</dbReference>
<gene>
    <name evidence="3" type="ORF">FHW18_000852</name>
</gene>
<feature type="chain" id="PRO_5031284309" evidence="2">
    <location>
        <begin position="27"/>
        <end position="328"/>
    </location>
</feature>
<evidence type="ECO:0000256" key="1">
    <source>
        <dbReference type="ARBA" id="ARBA00006987"/>
    </source>
</evidence>
<proteinExistence type="inferred from homology"/>
<dbReference type="Gene3D" id="3.40.190.10">
    <property type="entry name" value="Periplasmic binding protein-like II"/>
    <property type="match status" value="1"/>
</dbReference>
<comment type="similarity">
    <text evidence="1">Belongs to the UPF0065 (bug) family.</text>
</comment>
<dbReference type="RefSeq" id="WP_179583691.1">
    <property type="nucleotide sequence ID" value="NZ_JACBYR010000001.1"/>
</dbReference>
<dbReference type="PANTHER" id="PTHR42928:SF5">
    <property type="entry name" value="BLR1237 PROTEIN"/>
    <property type="match status" value="1"/>
</dbReference>
<protein>
    <submittedName>
        <fullName evidence="3">Tripartite-type tricarboxylate transporter receptor subunit TctC</fullName>
    </submittedName>
</protein>
<accession>A0A7Y9IR78</accession>